<evidence type="ECO:0000256" key="9">
    <source>
        <dbReference type="ARBA" id="ARBA00024202"/>
    </source>
</evidence>
<sequence>MWKFVLQRSVSAVFVLFGVSVLTFLLVFFTPGDPAETILRQQMGGQTPSAEAIEQFRANQGLNDPIPVQYVDWVLSILQGDLGQSYHSDSSVTQLIVDNLWPTFELALAGMAVALLIAVPTGVISAVHKGGRLDYGSQLAALLGLSMPNFWLGYLLMLIFAINLSVLPTSGYGTIDQLVLPAITLGTGMAAIITRLLRSSMLEVLDEEYIRTARSKGLRERIVVYKHTLRNALIPVITIIGLQFGYLLNGAVIIEIVFQRPGLGRLLIDSIFARDYPIVQGLVLVIAVLFVVTNFLVDVAYRYVDPRISFEGAPK</sequence>
<evidence type="ECO:0000256" key="6">
    <source>
        <dbReference type="ARBA" id="ARBA00022989"/>
    </source>
</evidence>
<dbReference type="InterPro" id="IPR045621">
    <property type="entry name" value="BPD_transp_1_N"/>
</dbReference>
<evidence type="ECO:0000256" key="4">
    <source>
        <dbReference type="ARBA" id="ARBA00022596"/>
    </source>
</evidence>
<gene>
    <name evidence="12" type="ORF">OB919_05290</name>
</gene>
<reference evidence="12 13" key="1">
    <citation type="submission" date="2022-09" db="EMBL/GenBank/DDBJ databases">
        <title>Enrichment on poylsaccharides allowed isolation of novel metabolic and taxonomic groups of Haloarchaea.</title>
        <authorList>
            <person name="Sorokin D.Y."/>
            <person name="Elcheninov A.G."/>
            <person name="Khizhniak T.V."/>
            <person name="Kolganova T.V."/>
            <person name="Kublanov I.V."/>
        </authorList>
    </citation>
    <scope>NUCLEOTIDE SEQUENCE [LARGE SCALE GENOMIC DNA]</scope>
    <source>
        <strain evidence="12 13">AArc-curdl1</strain>
    </source>
</reference>
<keyword evidence="8 10" id="KW-0472">Membrane</keyword>
<organism evidence="12 13">
    <name type="scientific">Natronosalvus hydrolyticus</name>
    <dbReference type="NCBI Taxonomy" id="2979988"/>
    <lineage>
        <taxon>Archaea</taxon>
        <taxon>Methanobacteriati</taxon>
        <taxon>Methanobacteriota</taxon>
        <taxon>Stenosarchaea group</taxon>
        <taxon>Halobacteria</taxon>
        <taxon>Halobacteriales</taxon>
        <taxon>Natrialbaceae</taxon>
        <taxon>Natronosalvus</taxon>
    </lineage>
</organism>
<dbReference type="InterPro" id="IPR050045">
    <property type="entry name" value="Opp2B"/>
</dbReference>
<evidence type="ECO:0000256" key="2">
    <source>
        <dbReference type="ARBA" id="ARBA00022448"/>
    </source>
</evidence>
<name>A0AAP2Z630_9EURY</name>
<dbReference type="SUPFAM" id="SSF161098">
    <property type="entry name" value="MetI-like"/>
    <property type="match status" value="1"/>
</dbReference>
<dbReference type="Pfam" id="PF00528">
    <property type="entry name" value="BPD_transp_1"/>
    <property type="match status" value="1"/>
</dbReference>
<accession>A0AAP2Z630</accession>
<dbReference type="EMBL" id="JAOPJZ010000002">
    <property type="protein sequence ID" value="MCU4751397.1"/>
    <property type="molecule type" value="Genomic_DNA"/>
</dbReference>
<comment type="caution">
    <text evidence="12">The sequence shown here is derived from an EMBL/GenBank/DDBJ whole genome shotgun (WGS) entry which is preliminary data.</text>
</comment>
<dbReference type="GO" id="GO:0005886">
    <property type="term" value="C:plasma membrane"/>
    <property type="evidence" value="ECO:0007669"/>
    <property type="project" value="UniProtKB-SubCell"/>
</dbReference>
<evidence type="ECO:0000256" key="8">
    <source>
        <dbReference type="ARBA" id="ARBA00023136"/>
    </source>
</evidence>
<keyword evidence="6 10" id="KW-1133">Transmembrane helix</keyword>
<dbReference type="Proteomes" id="UP001321047">
    <property type="component" value="Unassembled WGS sequence"/>
</dbReference>
<evidence type="ECO:0000256" key="7">
    <source>
        <dbReference type="ARBA" id="ARBA00023065"/>
    </source>
</evidence>
<feature type="transmembrane region" description="Helical" evidence="10">
    <location>
        <begin position="232"/>
        <end position="258"/>
    </location>
</feature>
<dbReference type="Pfam" id="PF19300">
    <property type="entry name" value="BPD_transp_1_N"/>
    <property type="match status" value="1"/>
</dbReference>
<feature type="transmembrane region" description="Helical" evidence="10">
    <location>
        <begin position="278"/>
        <end position="297"/>
    </location>
</feature>
<comment type="similarity">
    <text evidence="9">Belongs to the binding-protein-dependent transport system permease family. OppBC subfamily.</text>
</comment>
<comment type="subcellular location">
    <subcellularLocation>
        <location evidence="1 10">Cell membrane</location>
        <topology evidence="1 10">Multi-pass membrane protein</topology>
    </subcellularLocation>
</comment>
<dbReference type="InterPro" id="IPR035906">
    <property type="entry name" value="MetI-like_sf"/>
</dbReference>
<keyword evidence="4" id="KW-0533">Nickel</keyword>
<evidence type="ECO:0000256" key="5">
    <source>
        <dbReference type="ARBA" id="ARBA00022692"/>
    </source>
</evidence>
<dbReference type="PANTHER" id="PTHR43163:SF6">
    <property type="entry name" value="DIPEPTIDE TRANSPORT SYSTEM PERMEASE PROTEIN DPPB-RELATED"/>
    <property type="match status" value="1"/>
</dbReference>
<proteinExistence type="inferred from homology"/>
<keyword evidence="7" id="KW-0406">Ion transport</keyword>
<dbReference type="AlphaFoldDB" id="A0AAP2Z630"/>
<feature type="transmembrane region" description="Helical" evidence="10">
    <location>
        <begin position="178"/>
        <end position="197"/>
    </location>
</feature>
<dbReference type="GO" id="GO:0015099">
    <property type="term" value="F:nickel cation transmembrane transporter activity"/>
    <property type="evidence" value="ECO:0007669"/>
    <property type="project" value="InterPro"/>
</dbReference>
<evidence type="ECO:0000256" key="1">
    <source>
        <dbReference type="ARBA" id="ARBA00004651"/>
    </source>
</evidence>
<dbReference type="Gene3D" id="1.10.3720.10">
    <property type="entry name" value="MetI-like"/>
    <property type="match status" value="1"/>
</dbReference>
<dbReference type="PANTHER" id="PTHR43163">
    <property type="entry name" value="DIPEPTIDE TRANSPORT SYSTEM PERMEASE PROTEIN DPPB-RELATED"/>
    <property type="match status" value="1"/>
</dbReference>
<feature type="transmembrane region" description="Helical" evidence="10">
    <location>
        <begin position="139"/>
        <end position="166"/>
    </location>
</feature>
<evidence type="ECO:0000313" key="13">
    <source>
        <dbReference type="Proteomes" id="UP001321047"/>
    </source>
</evidence>
<keyword evidence="13" id="KW-1185">Reference proteome</keyword>
<evidence type="ECO:0000259" key="11">
    <source>
        <dbReference type="PROSITE" id="PS50928"/>
    </source>
</evidence>
<keyword evidence="2 10" id="KW-0813">Transport</keyword>
<dbReference type="NCBIfam" id="NF045470">
    <property type="entry name" value="Opp2B"/>
    <property type="match status" value="1"/>
</dbReference>
<evidence type="ECO:0000256" key="3">
    <source>
        <dbReference type="ARBA" id="ARBA00022475"/>
    </source>
</evidence>
<dbReference type="InterPro" id="IPR000515">
    <property type="entry name" value="MetI-like"/>
</dbReference>
<keyword evidence="3" id="KW-1003">Cell membrane</keyword>
<dbReference type="CDD" id="cd06261">
    <property type="entry name" value="TM_PBP2"/>
    <property type="match status" value="1"/>
</dbReference>
<protein>
    <submittedName>
        <fullName evidence="12">ABC transporter permease</fullName>
    </submittedName>
</protein>
<feature type="domain" description="ABC transmembrane type-1" evidence="11">
    <location>
        <begin position="100"/>
        <end position="297"/>
    </location>
</feature>
<keyword evidence="5 10" id="KW-0812">Transmembrane</keyword>
<evidence type="ECO:0000313" key="12">
    <source>
        <dbReference type="EMBL" id="MCU4751397.1"/>
    </source>
</evidence>
<feature type="transmembrane region" description="Helical" evidence="10">
    <location>
        <begin position="106"/>
        <end position="127"/>
    </location>
</feature>
<dbReference type="PROSITE" id="PS50928">
    <property type="entry name" value="ABC_TM1"/>
    <property type="match status" value="1"/>
</dbReference>
<feature type="transmembrane region" description="Helical" evidence="10">
    <location>
        <begin position="12"/>
        <end position="30"/>
    </location>
</feature>
<evidence type="ECO:0000256" key="10">
    <source>
        <dbReference type="RuleBase" id="RU363032"/>
    </source>
</evidence>
<dbReference type="RefSeq" id="WP_342807117.1">
    <property type="nucleotide sequence ID" value="NZ_JAOPJZ010000002.1"/>
</dbReference>